<dbReference type="InterPro" id="IPR012338">
    <property type="entry name" value="Beta-lactam/transpept-like"/>
</dbReference>
<keyword evidence="10" id="KW-0472">Membrane</keyword>
<protein>
    <submittedName>
        <fullName evidence="13">Membrane carboxypeptidase (Penicillin-binding protein)</fullName>
    </submittedName>
</protein>
<dbReference type="InterPro" id="IPR036950">
    <property type="entry name" value="PBP_transglycosylase"/>
</dbReference>
<feature type="transmembrane region" description="Helical" evidence="10">
    <location>
        <begin position="259"/>
        <end position="282"/>
    </location>
</feature>
<keyword evidence="6" id="KW-0511">Multifunctional enzyme</keyword>
<keyword evidence="3" id="KW-0328">Glycosyltransferase</keyword>
<feature type="region of interest" description="Disordered" evidence="9">
    <location>
        <begin position="898"/>
        <end position="976"/>
    </location>
</feature>
<evidence type="ECO:0000259" key="11">
    <source>
        <dbReference type="Pfam" id="PF00905"/>
    </source>
</evidence>
<dbReference type="GO" id="GO:0008955">
    <property type="term" value="F:peptidoglycan glycosyltransferase activity"/>
    <property type="evidence" value="ECO:0007669"/>
    <property type="project" value="UniProtKB-EC"/>
</dbReference>
<dbReference type="InterPro" id="IPR050396">
    <property type="entry name" value="Glycosyltr_51/Transpeptidase"/>
</dbReference>
<evidence type="ECO:0000259" key="12">
    <source>
        <dbReference type="Pfam" id="PF00912"/>
    </source>
</evidence>
<keyword evidence="14" id="KW-1185">Reference proteome</keyword>
<comment type="catalytic activity">
    <reaction evidence="8">
        <text>[GlcNAc-(1-&gt;4)-Mur2Ac(oyl-L-Ala-gamma-D-Glu-L-Lys-D-Ala-D-Ala)](n)-di-trans,octa-cis-undecaprenyl diphosphate + beta-D-GlcNAc-(1-&gt;4)-Mur2Ac(oyl-L-Ala-gamma-D-Glu-L-Lys-D-Ala-D-Ala)-di-trans,octa-cis-undecaprenyl diphosphate = [GlcNAc-(1-&gt;4)-Mur2Ac(oyl-L-Ala-gamma-D-Glu-L-Lys-D-Ala-D-Ala)](n+1)-di-trans,octa-cis-undecaprenyl diphosphate + di-trans,octa-cis-undecaprenyl diphosphate + H(+)</text>
        <dbReference type="Rhea" id="RHEA:23708"/>
        <dbReference type="Rhea" id="RHEA-COMP:9602"/>
        <dbReference type="Rhea" id="RHEA-COMP:9603"/>
        <dbReference type="ChEBI" id="CHEBI:15378"/>
        <dbReference type="ChEBI" id="CHEBI:58405"/>
        <dbReference type="ChEBI" id="CHEBI:60033"/>
        <dbReference type="ChEBI" id="CHEBI:78435"/>
        <dbReference type="EC" id="2.4.99.28"/>
    </reaction>
</comment>
<dbReference type="STRING" id="394193.SAMN04489732_118121"/>
<evidence type="ECO:0000256" key="9">
    <source>
        <dbReference type="SAM" id="MobiDB-lite"/>
    </source>
</evidence>
<dbReference type="InterPro" id="IPR023346">
    <property type="entry name" value="Lysozyme-like_dom_sf"/>
</dbReference>
<evidence type="ECO:0000256" key="10">
    <source>
        <dbReference type="SAM" id="Phobius"/>
    </source>
</evidence>
<dbReference type="GO" id="GO:0009002">
    <property type="term" value="F:serine-type D-Ala-D-Ala carboxypeptidase activity"/>
    <property type="evidence" value="ECO:0007669"/>
    <property type="project" value="UniProtKB-EC"/>
</dbReference>
<dbReference type="SUPFAM" id="SSF53955">
    <property type="entry name" value="Lysozyme-like"/>
    <property type="match status" value="1"/>
</dbReference>
<reference evidence="13 14" key="1">
    <citation type="submission" date="2016-10" db="EMBL/GenBank/DDBJ databases">
        <authorList>
            <person name="de Groot N.N."/>
        </authorList>
    </citation>
    <scope>NUCLEOTIDE SEQUENCE [LARGE SCALE GENOMIC DNA]</scope>
    <source>
        <strain evidence="13 14">DSM 44993</strain>
    </source>
</reference>
<organism evidence="13 14">
    <name type="scientific">Amycolatopsis saalfeldensis</name>
    <dbReference type="NCBI Taxonomy" id="394193"/>
    <lineage>
        <taxon>Bacteria</taxon>
        <taxon>Bacillati</taxon>
        <taxon>Actinomycetota</taxon>
        <taxon>Actinomycetes</taxon>
        <taxon>Pseudonocardiales</taxon>
        <taxon>Pseudonocardiaceae</taxon>
        <taxon>Amycolatopsis</taxon>
    </lineage>
</organism>
<evidence type="ECO:0000256" key="5">
    <source>
        <dbReference type="ARBA" id="ARBA00022801"/>
    </source>
</evidence>
<keyword evidence="1 13" id="KW-0121">Carboxypeptidase</keyword>
<evidence type="ECO:0000256" key="3">
    <source>
        <dbReference type="ARBA" id="ARBA00022676"/>
    </source>
</evidence>
<dbReference type="AlphaFoldDB" id="A0A1H8YIP7"/>
<evidence type="ECO:0000256" key="4">
    <source>
        <dbReference type="ARBA" id="ARBA00022679"/>
    </source>
</evidence>
<accession>A0A1H8YIP7</accession>
<dbReference type="EMBL" id="FOEF01000018">
    <property type="protein sequence ID" value="SEP52026.1"/>
    <property type="molecule type" value="Genomic_DNA"/>
</dbReference>
<dbReference type="PANTHER" id="PTHR32282">
    <property type="entry name" value="BINDING PROTEIN TRANSPEPTIDASE, PUTATIVE-RELATED"/>
    <property type="match status" value="1"/>
</dbReference>
<comment type="catalytic activity">
    <reaction evidence="7">
        <text>Preferential cleavage: (Ac)2-L-Lys-D-Ala-|-D-Ala. Also transpeptidation of peptidyl-alanyl moieties that are N-acyl substituents of D-alanine.</text>
        <dbReference type="EC" id="3.4.16.4"/>
    </reaction>
</comment>
<dbReference type="InterPro" id="IPR001460">
    <property type="entry name" value="PCN-bd_Tpept"/>
</dbReference>
<name>A0A1H8YIP7_9PSEU</name>
<feature type="region of interest" description="Disordered" evidence="9">
    <location>
        <begin position="1"/>
        <end position="209"/>
    </location>
</feature>
<feature type="compositionally biased region" description="Acidic residues" evidence="9">
    <location>
        <begin position="221"/>
        <end position="236"/>
    </location>
</feature>
<evidence type="ECO:0000256" key="8">
    <source>
        <dbReference type="ARBA" id="ARBA00049902"/>
    </source>
</evidence>
<dbReference type="GO" id="GO:0009252">
    <property type="term" value="P:peptidoglycan biosynthetic process"/>
    <property type="evidence" value="ECO:0007669"/>
    <property type="project" value="TreeGrafter"/>
</dbReference>
<dbReference type="SUPFAM" id="SSF56601">
    <property type="entry name" value="beta-lactamase/transpeptidase-like"/>
    <property type="match status" value="1"/>
</dbReference>
<dbReference type="Proteomes" id="UP000198582">
    <property type="component" value="Unassembled WGS sequence"/>
</dbReference>
<keyword evidence="2" id="KW-0645">Protease</keyword>
<dbReference type="GO" id="GO:0030288">
    <property type="term" value="C:outer membrane-bounded periplasmic space"/>
    <property type="evidence" value="ECO:0007669"/>
    <property type="project" value="TreeGrafter"/>
</dbReference>
<dbReference type="Gene3D" id="3.40.710.10">
    <property type="entry name" value="DD-peptidase/beta-lactamase superfamily"/>
    <property type="match status" value="1"/>
</dbReference>
<feature type="domain" description="Glycosyl transferase family 51" evidence="12">
    <location>
        <begin position="314"/>
        <end position="476"/>
    </location>
</feature>
<dbReference type="InterPro" id="IPR001264">
    <property type="entry name" value="Glyco_trans_51"/>
</dbReference>
<sequence>MTDDRNRSWPGQEPDAPRRAQWPGEDPGPAWPGEEAPRRPQRPNPPRGNGAPRRPAANGGGPEWPSGDEPQWPSSDEPPRRRPPQRPQAPVDGRTQSGMPPRRQPPPPPPGNRPPGPNGQPGPNSQPQGFRQPPPPGQGPNGQGPNGQGPGGPSGPNRRPPQGRPMPPPPPYSPDPSYPDREPELITHAVHNGTDDGFGYDPYDDRYDDRYDQDHQLAQYADDEDFEDEPELDEDGNPIKPPLTPKQRKKRRWKIIRRVLYAMFGLFVVVPAIAFVITYFAVTVPSPQDVKALQSQPITFLYANNTVMGRNVPEGGDRELLQPNQVPDVVKHAVYSAEDATFETNSGFNVMAIARSAFNQVTGGTGGGSTISQQYIKQATANDAPTLTRKWTELAKSFKLNNTTSKSDIITGYLNIVYFGRGANGIAAAAKAYYGKDVGQLNPSEAALLAGLIQGPSRSEDQTYAKKRWTYVLDQMVQNHWLSQADRAAATFPTLIPKGSQKQKDNATLDYHIQQRILAELAAKGYDEDKLYATGAKIYTTIDPAAQNMAVQAVQDNMQGQTDPDILGALVAVDPRTGGVIAYYGGPSTVKDSNGKDQVATDWANTPQNPGSSMKPYDLTAFLKMGKGLGETFDGTNNRQLGGRVVRNAGESASCGPVCTVKKAMEVSANTVFYDMVLNVTKPAPVAEAAKEAGVQAAPNGKARLGISDANIALGGGETALTPEDQAAGYSSFASGGVRHQQHFVAKLTNSQDEVEFDNTTDQGKPAFDTDAQKSQQIAGNVTDALGPVIAESHLKCPTNHECAGKTGTQQFDPHGQNVPASYNNRNAQTWMVGYTPSISAAVWVGGDGNKPLHDKNNKPIFGATIAGPTWQDFMTAYLKDKPAEKFDKVQPIGKDASTVVTSTSQSSRVATTSDAPPSTQPSTSSSTPTTSETKSVSESPTRPTLFGGGGGNPNPPGGGGNGLGAGGKPPRGPTG</sequence>
<dbReference type="Gene3D" id="1.10.3810.10">
    <property type="entry name" value="Biosynthetic peptidoglycan transglycosylase-like"/>
    <property type="match status" value="1"/>
</dbReference>
<feature type="compositionally biased region" description="Low complexity" evidence="9">
    <location>
        <begin position="121"/>
        <end position="131"/>
    </location>
</feature>
<dbReference type="GO" id="GO:0006508">
    <property type="term" value="P:proteolysis"/>
    <property type="evidence" value="ECO:0007669"/>
    <property type="project" value="UniProtKB-KW"/>
</dbReference>
<feature type="compositionally biased region" description="Low complexity" evidence="9">
    <location>
        <begin position="898"/>
        <end position="942"/>
    </location>
</feature>
<evidence type="ECO:0000256" key="1">
    <source>
        <dbReference type="ARBA" id="ARBA00022645"/>
    </source>
</evidence>
<dbReference type="Pfam" id="PF00912">
    <property type="entry name" value="Transgly"/>
    <property type="match status" value="1"/>
</dbReference>
<keyword evidence="4" id="KW-0808">Transferase</keyword>
<dbReference type="PANTHER" id="PTHR32282:SF34">
    <property type="entry name" value="PENICILLIN-BINDING PROTEIN 1A"/>
    <property type="match status" value="1"/>
</dbReference>
<feature type="domain" description="Penicillin-binding protein transpeptidase" evidence="11">
    <location>
        <begin position="568"/>
        <end position="845"/>
    </location>
</feature>
<dbReference type="GO" id="GO:0008658">
    <property type="term" value="F:penicillin binding"/>
    <property type="evidence" value="ECO:0007669"/>
    <property type="project" value="InterPro"/>
</dbReference>
<evidence type="ECO:0000256" key="7">
    <source>
        <dbReference type="ARBA" id="ARBA00034000"/>
    </source>
</evidence>
<feature type="compositionally biased region" description="Pro residues" evidence="9">
    <location>
        <begin position="158"/>
        <end position="177"/>
    </location>
</feature>
<feature type="compositionally biased region" description="Gly residues" evidence="9">
    <location>
        <begin position="139"/>
        <end position="154"/>
    </location>
</feature>
<proteinExistence type="predicted"/>
<evidence type="ECO:0000256" key="2">
    <source>
        <dbReference type="ARBA" id="ARBA00022670"/>
    </source>
</evidence>
<gene>
    <name evidence="13" type="ORF">SAMN04489732_118121</name>
</gene>
<evidence type="ECO:0000313" key="14">
    <source>
        <dbReference type="Proteomes" id="UP000198582"/>
    </source>
</evidence>
<dbReference type="Pfam" id="PF00905">
    <property type="entry name" value="Transpeptidase"/>
    <property type="match status" value="1"/>
</dbReference>
<keyword evidence="5" id="KW-0378">Hydrolase</keyword>
<feature type="compositionally biased region" description="Gly residues" evidence="9">
    <location>
        <begin position="947"/>
        <end position="970"/>
    </location>
</feature>
<keyword evidence="10" id="KW-1133">Transmembrane helix</keyword>
<feature type="compositionally biased region" description="Pro residues" evidence="9">
    <location>
        <begin position="102"/>
        <end position="120"/>
    </location>
</feature>
<feature type="compositionally biased region" description="Low complexity" evidence="9">
    <location>
        <begin position="47"/>
        <end position="57"/>
    </location>
</feature>
<keyword evidence="10" id="KW-0812">Transmembrane</keyword>
<evidence type="ECO:0000313" key="13">
    <source>
        <dbReference type="EMBL" id="SEP52026.1"/>
    </source>
</evidence>
<feature type="region of interest" description="Disordered" evidence="9">
    <location>
        <begin position="221"/>
        <end position="247"/>
    </location>
</feature>
<evidence type="ECO:0000256" key="6">
    <source>
        <dbReference type="ARBA" id="ARBA00023268"/>
    </source>
</evidence>